<feature type="compositionally biased region" description="Low complexity" evidence="8">
    <location>
        <begin position="1549"/>
        <end position="1562"/>
    </location>
</feature>
<dbReference type="SMART" id="SM00248">
    <property type="entry name" value="ANK"/>
    <property type="match status" value="10"/>
</dbReference>
<keyword evidence="9" id="KW-0472">Membrane</keyword>
<accession>A0A2P6VH85</accession>
<dbReference type="PANTHER" id="PTHR14493:SF50">
    <property type="entry name" value="RING FINGER PROTEIN UNKEMPT"/>
    <property type="match status" value="1"/>
</dbReference>
<feature type="compositionally biased region" description="Acidic residues" evidence="8">
    <location>
        <begin position="1520"/>
        <end position="1545"/>
    </location>
</feature>
<dbReference type="EMBL" id="LHPF02000007">
    <property type="protein sequence ID" value="PSC73454.1"/>
    <property type="molecule type" value="Genomic_DNA"/>
</dbReference>
<dbReference type="PROSITE" id="PS50297">
    <property type="entry name" value="ANK_REP_REGION"/>
    <property type="match status" value="3"/>
</dbReference>
<feature type="repeat" description="ANK" evidence="5">
    <location>
        <begin position="948"/>
        <end position="980"/>
    </location>
</feature>
<evidence type="ECO:0000256" key="1">
    <source>
        <dbReference type="ARBA" id="ARBA00022723"/>
    </source>
</evidence>
<dbReference type="Pfam" id="PF12796">
    <property type="entry name" value="Ank_2"/>
    <property type="match status" value="1"/>
</dbReference>
<sequence>MACECLLIGMRDAHRGVAALSALGGLAAALAGANGVVAAAARAPSHWPAALSLAWFALLLCVLGATLLVLGLGTAIGTRRTFAGACAHLFTGAALALLPLQATLVWAYAYHTTELRWLAARDQTYLLTASLDWCDAHTAAAQLLAALWLVLQVAAVLLGCILACCPAPPSRQQHTWARHWREGGEPLLPHARVEVAPGGGALLGLGGPTGAPSGKMLEMAFSLDDPAFQGDHFRMYDFKVKRCPRARPHDWTACPFAHPGEKAKRRDPRRYRYSGTACPDFRKTGVCRRGDACPYSHGVFECWLHPSRYRTQMCTDGPSCRRRVCFFAHYEHELRRAEEYPPLLNQQLHAGLVADARALQQQQLAQALSGILGGSVPSMPAGGPASLEPLMSVQLLKTLSQGTPAALLDSTPATPTGIAGLSPTSAAAGGPSQLADSSKLLLQLQLLQQQAAGGPGAAAALHATFSDASQQSSSPGGSPRMMGGTEVLTPIGVADAARQGSTSPVMVAAEEANQLARIIQQQQQQQQQQAQAQMQAAQQAAAAAGGIDPALLAALQSMGLGSGGMPEGLDVSALAAGMGLSRRSIDNNALGSMARHHLSSAAGAPAPGNTDFLAAAAAALAGGGGLGGGGMQVPTSQPPSMLNHNIGGSLPTQSFMAAAAALARSSGQPSSPQARLDEDRTLSLDQILDELPRSASQDRGLGAALPAALCCGRCCRLRLAPPPFPSGTPAPQASMGNAFVPPAAPLAPALVLEEEQNILGLLMQHLARLQVGNPQLRRMLSGSGSAAALCSTLRGGADGAGGCPRDGFNALHVAVAVGWLEMVERLLLAGVIPINAPSREGYTPLMLAAGCGNAPITDALMVRGASLGARSSRGASPIAFASAGGAGSLEALRVLLAHGSCTPALVKQLGFRSRSPLVLAVINHGHVPTIQALVQHGADPSETCATMAGVSVLHSCAHLARVDAMRCLIDAGAQVNAAAEDGISVLQECFVQTPTRQHSEAAKRQMFQMLVAAGADVNASTPEREYTVAHFALASCREEATATLLLESAVDLSKAVNVPVGLGDDGSRNTLLHLSAMRGWALFASRLVDAGADLQARNKDGLLPLHSAVLGSHAATVSALLAKGADPLALGPNCYPSFAQWKLRRGLQAMQAVMQGGGPLGPALLGEGPEDEGAPRLTAVDTACCVARHIPTVEAFLEHGVRPSPAALALAEQAVPLMRAIVERPFLTPELAARLPPRFRASARGVLLCLARPTRTRDGDNVSLTPDAVAAVLQRAAFPVSSWANPAWLAAQAVHLPPPRAQPAGNAQQPAPGGAQGGGLPAPGLHIIGPGEDVPPFVQQVMAEVAAQLGAAGAHPQFMVIQQPHDGQQAGGGGGGAGGAGAGAALGGGPGGGLQLLHHGQLAQQGGGGDHLHIMQFQIPPGGLPGMAPQQQQQPGQAPPPPFPLQMHMHIHLGGAMGGPFGGPAGLFGGPQLELNFGDMLWGGDGDEEGEPEEEGPLGPFGGLPFGVPLFGGPLFAPEEMSDTDDDDGDEEEGDDEYVNAEEEPPAPAAAALAGRTAQASAAPPPPSAGAGPSAAAAAAVTSAAQTAAGQPDEAGPSVIMARGSRALAVALVVVGLAGALGGGSGVRAAVSSITGKVQLMEVEMPDGDSKRMLALNTPGGVPVRVHVSSPKQLRGLRTGMRVKATGQWGAPASARASAAAVGVTASGLTTLHFSAATLRTTSGGPAIAKPLLEIEGGRGAGGGAGIAAATGPAVVLSTNPLTARDVSVLVIPISGVDGPSGDACSNTMPPWYSADDVETLGSTFNRCSYGRSRLTQKNSAVADLVKLPCNGESNGVPWSFSTCEFDDFSGVADAAEAKLRAQGVNVDRYRHRIFLMPPGACNFVGIAYVGCGDSCRAWIGGPYWTSSQAMVHEVAHNLWLDHAGAVGADGAFAEYNDESCAMGYCCNHRCFNTPHAWQLGWLNVQQFNSSGLRAGAALQVRLNSQAVTPRSGLRIVPDWANGTDPIFLGYRTAERGDVSLSGSVAQRVSIYSAAITGGKDARMTTFETSLAVGQSWRHPTAGLVVRYVRRASAGSAAIVSLCRPAGNETAASCGGLQDRDCNGLAGAKDPACVRLARRAAAAKPKLLRRERRLG</sequence>
<dbReference type="Proteomes" id="UP000239649">
    <property type="component" value="Unassembled WGS sequence"/>
</dbReference>
<dbReference type="Pfam" id="PF00642">
    <property type="entry name" value="zf-CCCH"/>
    <property type="match status" value="1"/>
</dbReference>
<dbReference type="GO" id="GO:0008270">
    <property type="term" value="F:zinc ion binding"/>
    <property type="evidence" value="ECO:0007669"/>
    <property type="project" value="UniProtKB-KW"/>
</dbReference>
<evidence type="ECO:0000313" key="11">
    <source>
        <dbReference type="EMBL" id="PSC73454.1"/>
    </source>
</evidence>
<dbReference type="PROSITE" id="PS50088">
    <property type="entry name" value="ANK_REPEAT"/>
    <property type="match status" value="5"/>
</dbReference>
<dbReference type="InterPro" id="IPR057444">
    <property type="entry name" value="Znf-CCCH_AtC3H23-like"/>
</dbReference>
<keyword evidence="1 6" id="KW-0479">Metal-binding</keyword>
<dbReference type="SMART" id="SM00356">
    <property type="entry name" value="ZnF_C3H1"/>
    <property type="match status" value="1"/>
</dbReference>
<feature type="repeat" description="ANK" evidence="5">
    <location>
        <begin position="1100"/>
        <end position="1126"/>
    </location>
</feature>
<evidence type="ECO:0000259" key="10">
    <source>
        <dbReference type="PROSITE" id="PS50103"/>
    </source>
</evidence>
<dbReference type="InterPro" id="IPR036770">
    <property type="entry name" value="Ankyrin_rpt-contain_sf"/>
</dbReference>
<dbReference type="Pfam" id="PF00023">
    <property type="entry name" value="Ank"/>
    <property type="match status" value="1"/>
</dbReference>
<feature type="region of interest" description="Disordered" evidence="8">
    <location>
        <begin position="466"/>
        <end position="485"/>
    </location>
</feature>
<keyword evidence="4" id="KW-0238">DNA-binding</keyword>
<comment type="caution">
    <text evidence="11">The sequence shown here is derived from an EMBL/GenBank/DDBJ whole genome shotgun (WGS) entry which is preliminary data.</text>
</comment>
<feature type="region of interest" description="Disordered" evidence="8">
    <location>
        <begin position="1480"/>
        <end position="1575"/>
    </location>
</feature>
<keyword evidence="7" id="KW-0175">Coiled coil</keyword>
<feature type="repeat" description="ANK" evidence="5">
    <location>
        <begin position="1067"/>
        <end position="1099"/>
    </location>
</feature>
<evidence type="ECO:0000256" key="6">
    <source>
        <dbReference type="PROSITE-ProRule" id="PRU00723"/>
    </source>
</evidence>
<name>A0A2P6VH85_9CHLO</name>
<feature type="region of interest" description="Disordered" evidence="8">
    <location>
        <begin position="1423"/>
        <end position="1442"/>
    </location>
</feature>
<keyword evidence="12" id="KW-1185">Reference proteome</keyword>
<evidence type="ECO:0000256" key="9">
    <source>
        <dbReference type="SAM" id="Phobius"/>
    </source>
</evidence>
<keyword evidence="9" id="KW-0812">Transmembrane</keyword>
<keyword evidence="5" id="KW-0040">ANK repeat</keyword>
<evidence type="ECO:0000256" key="7">
    <source>
        <dbReference type="SAM" id="Coils"/>
    </source>
</evidence>
<feature type="compositionally biased region" description="Low complexity" evidence="8">
    <location>
        <begin position="1506"/>
        <end position="1516"/>
    </location>
</feature>
<keyword evidence="9" id="KW-1133">Transmembrane helix</keyword>
<feature type="domain" description="C3H1-type" evidence="10">
    <location>
        <begin position="272"/>
        <end position="300"/>
    </location>
</feature>
<feature type="transmembrane region" description="Helical" evidence="9">
    <location>
        <begin position="54"/>
        <end position="77"/>
    </location>
</feature>
<dbReference type="GO" id="GO:0010468">
    <property type="term" value="P:regulation of gene expression"/>
    <property type="evidence" value="ECO:0007669"/>
    <property type="project" value="UniProtKB-ARBA"/>
</dbReference>
<dbReference type="Gene3D" id="1.25.40.20">
    <property type="entry name" value="Ankyrin repeat-containing domain"/>
    <property type="match status" value="3"/>
</dbReference>
<proteinExistence type="predicted"/>
<feature type="compositionally biased region" description="Acidic residues" evidence="8">
    <location>
        <begin position="1485"/>
        <end position="1496"/>
    </location>
</feature>
<evidence type="ECO:0000256" key="5">
    <source>
        <dbReference type="PROSITE-ProRule" id="PRU00023"/>
    </source>
</evidence>
<evidence type="ECO:0000313" key="12">
    <source>
        <dbReference type="Proteomes" id="UP000239649"/>
    </source>
</evidence>
<dbReference type="SUPFAM" id="SSF48403">
    <property type="entry name" value="Ankyrin repeat"/>
    <property type="match status" value="1"/>
</dbReference>
<dbReference type="InterPro" id="IPR036855">
    <property type="entry name" value="Znf_CCCH_sf"/>
</dbReference>
<keyword evidence="2 6" id="KW-0863">Zinc-finger</keyword>
<feature type="transmembrane region" description="Helical" evidence="9">
    <location>
        <begin position="89"/>
        <end position="109"/>
    </location>
</feature>
<feature type="zinc finger region" description="C3H1-type" evidence="6">
    <location>
        <begin position="272"/>
        <end position="300"/>
    </location>
</feature>
<dbReference type="InterPro" id="IPR045234">
    <property type="entry name" value="Unkempt-like"/>
</dbReference>
<evidence type="ECO:0000256" key="2">
    <source>
        <dbReference type="ARBA" id="ARBA00022771"/>
    </source>
</evidence>
<dbReference type="PANTHER" id="PTHR14493">
    <property type="entry name" value="UNKEMPT FAMILY MEMBER"/>
    <property type="match status" value="1"/>
</dbReference>
<evidence type="ECO:0000256" key="3">
    <source>
        <dbReference type="ARBA" id="ARBA00022833"/>
    </source>
</evidence>
<dbReference type="Gene3D" id="3.30.1370.210">
    <property type="match status" value="1"/>
</dbReference>
<reference evidence="11 12" key="1">
    <citation type="journal article" date="2018" name="Plant J.">
        <title>Genome sequences of Chlorella sorokiniana UTEX 1602 and Micractinium conductrix SAG 241.80: implications to maltose excretion by a green alga.</title>
        <authorList>
            <person name="Arriola M.B."/>
            <person name="Velmurugan N."/>
            <person name="Zhang Y."/>
            <person name="Plunkett M.H."/>
            <person name="Hondzo H."/>
            <person name="Barney B.M."/>
        </authorList>
    </citation>
    <scope>NUCLEOTIDE SEQUENCE [LARGE SCALE GENOMIC DNA]</scope>
    <source>
        <strain evidence="11 12">SAG 241.80</strain>
    </source>
</reference>
<feature type="region of interest" description="Disordered" evidence="8">
    <location>
        <begin position="1299"/>
        <end position="1328"/>
    </location>
</feature>
<dbReference type="Pfam" id="PF25512">
    <property type="entry name" value="zf-CCCH_AtC3H23"/>
    <property type="match status" value="1"/>
</dbReference>
<evidence type="ECO:0000256" key="4">
    <source>
        <dbReference type="ARBA" id="ARBA00023125"/>
    </source>
</evidence>
<feature type="compositionally biased region" description="Low complexity" evidence="8">
    <location>
        <begin position="1426"/>
        <end position="1436"/>
    </location>
</feature>
<dbReference type="OrthoDB" id="194358at2759"/>
<evidence type="ECO:0000256" key="8">
    <source>
        <dbReference type="SAM" id="MobiDB-lite"/>
    </source>
</evidence>
<dbReference type="InterPro" id="IPR002110">
    <property type="entry name" value="Ankyrin_rpt"/>
</dbReference>
<dbReference type="GO" id="GO:0003677">
    <property type="term" value="F:DNA binding"/>
    <property type="evidence" value="ECO:0007669"/>
    <property type="project" value="UniProtKB-KW"/>
</dbReference>
<feature type="repeat" description="ANK" evidence="5">
    <location>
        <begin position="840"/>
        <end position="872"/>
    </location>
</feature>
<dbReference type="InterPro" id="IPR000571">
    <property type="entry name" value="Znf_CCCH"/>
</dbReference>
<feature type="coiled-coil region" evidence="7">
    <location>
        <begin position="505"/>
        <end position="540"/>
    </location>
</feature>
<dbReference type="PROSITE" id="PS50103">
    <property type="entry name" value="ZF_C3H1"/>
    <property type="match status" value="1"/>
</dbReference>
<feature type="compositionally biased region" description="Low complexity" evidence="8">
    <location>
        <begin position="466"/>
        <end position="479"/>
    </location>
</feature>
<feature type="compositionally biased region" description="Low complexity" evidence="8">
    <location>
        <begin position="1302"/>
        <end position="1313"/>
    </location>
</feature>
<protein>
    <submittedName>
        <fullName evidence="11">CCCH zinc finger</fullName>
    </submittedName>
</protein>
<organism evidence="11 12">
    <name type="scientific">Micractinium conductrix</name>
    <dbReference type="NCBI Taxonomy" id="554055"/>
    <lineage>
        <taxon>Eukaryota</taxon>
        <taxon>Viridiplantae</taxon>
        <taxon>Chlorophyta</taxon>
        <taxon>core chlorophytes</taxon>
        <taxon>Trebouxiophyceae</taxon>
        <taxon>Chlorellales</taxon>
        <taxon>Chlorellaceae</taxon>
        <taxon>Chlorella clade</taxon>
        <taxon>Micractinium</taxon>
    </lineage>
</organism>
<feature type="repeat" description="ANK" evidence="5">
    <location>
        <begin position="806"/>
        <end position="831"/>
    </location>
</feature>
<gene>
    <name evidence="11" type="ORF">C2E20_3309</name>
</gene>
<dbReference type="SUPFAM" id="SSF90229">
    <property type="entry name" value="CCCH zinc finger"/>
    <property type="match status" value="1"/>
</dbReference>
<keyword evidence="3 6" id="KW-0862">Zinc</keyword>